<protein>
    <submittedName>
        <fullName evidence="2">Uncharacterized protein</fullName>
    </submittedName>
</protein>
<feature type="compositionally biased region" description="Polar residues" evidence="1">
    <location>
        <begin position="154"/>
        <end position="166"/>
    </location>
</feature>
<evidence type="ECO:0000256" key="1">
    <source>
        <dbReference type="SAM" id="MobiDB-lite"/>
    </source>
</evidence>
<feature type="region of interest" description="Disordered" evidence="1">
    <location>
        <begin position="143"/>
        <end position="169"/>
    </location>
</feature>
<sequence>MSINGSLISTLLNINSNSALNSLEKCRDDIIKKLQSKTGNNGNGDANNLHIDRKETFVALQGVTKQIQQIQYEKTARKLKDEWYKNESSPAKSPSKRAKIRREHESYLFNASMGKLFLAKAGISVDENVKEAKELGIEAAEVERKRKKDEMDADTTTDSGKSNTMKVVSAVKKREKKLSLNILA</sequence>
<gene>
    <name evidence="2" type="ORF">LMF89_23600</name>
</gene>
<evidence type="ECO:0000313" key="3">
    <source>
        <dbReference type="Proteomes" id="UP001165492"/>
    </source>
</evidence>
<keyword evidence="3" id="KW-1185">Reference proteome</keyword>
<organism evidence="2 3">
    <name type="scientific">Pelosinus baikalensis</name>
    <dbReference type="NCBI Taxonomy" id="2892015"/>
    <lineage>
        <taxon>Bacteria</taxon>
        <taxon>Bacillati</taxon>
        <taxon>Bacillota</taxon>
        <taxon>Negativicutes</taxon>
        <taxon>Selenomonadales</taxon>
        <taxon>Sporomusaceae</taxon>
        <taxon>Pelosinus</taxon>
    </lineage>
</organism>
<reference evidence="2" key="1">
    <citation type="submission" date="2021-11" db="EMBL/GenBank/DDBJ databases">
        <title>Description of a new species Pelosinus isolated from the bottom sediments of Lake Baikal.</title>
        <authorList>
            <person name="Zakharyuk A."/>
        </authorList>
    </citation>
    <scope>NUCLEOTIDE SEQUENCE</scope>
    <source>
        <strain evidence="2">Bkl1</strain>
    </source>
</reference>
<proteinExistence type="predicted"/>
<dbReference type="Proteomes" id="UP001165492">
    <property type="component" value="Unassembled WGS sequence"/>
</dbReference>
<comment type="caution">
    <text evidence="2">The sequence shown here is derived from an EMBL/GenBank/DDBJ whole genome shotgun (WGS) entry which is preliminary data.</text>
</comment>
<accession>A0ABS8I0A2</accession>
<evidence type="ECO:0000313" key="2">
    <source>
        <dbReference type="EMBL" id="MCC5468326.1"/>
    </source>
</evidence>
<dbReference type="RefSeq" id="WP_229537187.1">
    <property type="nucleotide sequence ID" value="NZ_JAJHJB010000059.1"/>
</dbReference>
<dbReference type="EMBL" id="JAJHJB010000059">
    <property type="protein sequence ID" value="MCC5468326.1"/>
    <property type="molecule type" value="Genomic_DNA"/>
</dbReference>
<name>A0ABS8I0A2_9FIRM</name>